<keyword evidence="6" id="KW-0150">Chloroplast</keyword>
<feature type="active site" evidence="12">
    <location>
        <position position="212"/>
    </location>
</feature>
<dbReference type="GO" id="GO:0009003">
    <property type="term" value="F:signal peptidase activity"/>
    <property type="evidence" value="ECO:0007669"/>
    <property type="project" value="UniProtKB-EC"/>
</dbReference>
<dbReference type="EC" id="3.4.21.89" evidence="5"/>
<dbReference type="PROSITE" id="PS00501">
    <property type="entry name" value="SPASE_I_1"/>
    <property type="match status" value="1"/>
</dbReference>
<dbReference type="FunFam" id="2.10.109.10:FF:000012">
    <property type="entry name" value="Peptidase/ serine-type peptidase"/>
    <property type="match status" value="1"/>
</dbReference>
<dbReference type="GO" id="GO:0006465">
    <property type="term" value="P:signal peptide processing"/>
    <property type="evidence" value="ECO:0007669"/>
    <property type="project" value="InterPro"/>
</dbReference>
<comment type="subcellular location">
    <subcellularLocation>
        <location evidence="3">Membrane</location>
    </subcellularLocation>
    <subcellularLocation>
        <location evidence="2">Plastid</location>
        <location evidence="2">Chloroplast</location>
    </subcellularLocation>
</comment>
<evidence type="ECO:0000256" key="9">
    <source>
        <dbReference type="ARBA" id="ARBA00022801"/>
    </source>
</evidence>
<dbReference type="PRINTS" id="PR00727">
    <property type="entry name" value="LEADERPTASE"/>
</dbReference>
<feature type="compositionally biased region" description="Basic and acidic residues" evidence="13">
    <location>
        <begin position="146"/>
        <end position="160"/>
    </location>
</feature>
<dbReference type="GO" id="GO:0004252">
    <property type="term" value="F:serine-type endopeptidase activity"/>
    <property type="evidence" value="ECO:0007669"/>
    <property type="project" value="InterPro"/>
</dbReference>
<keyword evidence="11" id="KW-0472">Membrane</keyword>
<evidence type="ECO:0000256" key="3">
    <source>
        <dbReference type="ARBA" id="ARBA00004370"/>
    </source>
</evidence>
<keyword evidence="15" id="KW-1185">Reference proteome</keyword>
<dbReference type="SUPFAM" id="SSF51306">
    <property type="entry name" value="LexA/Signal peptidase"/>
    <property type="match status" value="1"/>
</dbReference>
<feature type="region of interest" description="Disordered" evidence="13">
    <location>
        <begin position="137"/>
        <end position="160"/>
    </location>
</feature>
<keyword evidence="8" id="KW-0645">Protease</keyword>
<evidence type="ECO:0000256" key="12">
    <source>
        <dbReference type="PIRSR" id="PIRSR600223-1"/>
    </source>
</evidence>
<dbReference type="InterPro" id="IPR000223">
    <property type="entry name" value="Pept_S26A_signal_pept_1"/>
</dbReference>
<proteinExistence type="inferred from homology"/>
<name>A0A6P6B5H6_DURZI</name>
<keyword evidence="7" id="KW-0934">Plastid</keyword>
<evidence type="ECO:0000256" key="11">
    <source>
        <dbReference type="ARBA" id="ARBA00023136"/>
    </source>
</evidence>
<feature type="active site" evidence="12">
    <location>
        <position position="262"/>
    </location>
</feature>
<evidence type="ECO:0000256" key="8">
    <source>
        <dbReference type="ARBA" id="ARBA00022670"/>
    </source>
</evidence>
<evidence type="ECO:0000256" key="6">
    <source>
        <dbReference type="ARBA" id="ARBA00022528"/>
    </source>
</evidence>
<dbReference type="PROSITE" id="PS00761">
    <property type="entry name" value="SPASE_I_3"/>
    <property type="match status" value="1"/>
</dbReference>
<evidence type="ECO:0000256" key="2">
    <source>
        <dbReference type="ARBA" id="ARBA00004229"/>
    </source>
</evidence>
<evidence type="ECO:0000256" key="4">
    <source>
        <dbReference type="ARBA" id="ARBA00009370"/>
    </source>
</evidence>
<comment type="similarity">
    <text evidence="4">Belongs to the peptidase S26 family.</text>
</comment>
<evidence type="ECO:0000256" key="5">
    <source>
        <dbReference type="ARBA" id="ARBA00013208"/>
    </source>
</evidence>
<gene>
    <name evidence="16" type="primary">LOC111315083</name>
</gene>
<evidence type="ECO:0000259" key="14">
    <source>
        <dbReference type="Pfam" id="PF10502"/>
    </source>
</evidence>
<dbReference type="PANTHER" id="PTHR34454:SF3">
    <property type="entry name" value="PEPTIDASE I, PUTATIVE-RELATED"/>
    <property type="match status" value="1"/>
</dbReference>
<keyword evidence="9" id="KW-0378">Hydrolase</keyword>
<feature type="domain" description="Peptidase S26" evidence="14">
    <location>
        <begin position="185"/>
        <end position="342"/>
    </location>
</feature>
<dbReference type="NCBIfam" id="TIGR02227">
    <property type="entry name" value="sigpep_I_bact"/>
    <property type="match status" value="1"/>
</dbReference>
<dbReference type="InterPro" id="IPR019533">
    <property type="entry name" value="Peptidase_S26"/>
</dbReference>
<dbReference type="InterPro" id="IPR019756">
    <property type="entry name" value="Pept_S26A_signal_pept_1_Ser-AS"/>
</dbReference>
<dbReference type="PANTHER" id="PTHR34454">
    <property type="entry name" value="TUNICAMYCIN INDUCED PROTEIN"/>
    <property type="match status" value="1"/>
</dbReference>
<dbReference type="InterPro" id="IPR019758">
    <property type="entry name" value="Pept_S26A_signal_pept_1_CS"/>
</dbReference>
<accession>A0A6P6B5H6</accession>
<evidence type="ECO:0000313" key="15">
    <source>
        <dbReference type="Proteomes" id="UP000515121"/>
    </source>
</evidence>
<dbReference type="RefSeq" id="XP_022772433.1">
    <property type="nucleotide sequence ID" value="XM_022916698.1"/>
</dbReference>
<dbReference type="Proteomes" id="UP000515121">
    <property type="component" value="Unplaced"/>
</dbReference>
<dbReference type="Gene3D" id="2.10.109.10">
    <property type="entry name" value="Umud Fragment, subunit A"/>
    <property type="match status" value="1"/>
</dbReference>
<dbReference type="Pfam" id="PF10502">
    <property type="entry name" value="Peptidase_S26"/>
    <property type="match status" value="1"/>
</dbReference>
<dbReference type="CDD" id="cd06530">
    <property type="entry name" value="S26_SPase_I"/>
    <property type="match status" value="1"/>
</dbReference>
<reference evidence="16" key="1">
    <citation type="submission" date="2025-08" db="UniProtKB">
        <authorList>
            <consortium name="RefSeq"/>
        </authorList>
    </citation>
    <scope>IDENTIFICATION</scope>
    <source>
        <tissue evidence="16">Fruit stalk</tissue>
    </source>
</reference>
<dbReference type="GO" id="GO:0016020">
    <property type="term" value="C:membrane"/>
    <property type="evidence" value="ECO:0007669"/>
    <property type="project" value="UniProtKB-SubCell"/>
</dbReference>
<dbReference type="KEGG" id="dzi:111315083"/>
<evidence type="ECO:0000256" key="10">
    <source>
        <dbReference type="ARBA" id="ARBA00022946"/>
    </source>
</evidence>
<keyword evidence="10" id="KW-0809">Transit peptide</keyword>
<evidence type="ECO:0000256" key="1">
    <source>
        <dbReference type="ARBA" id="ARBA00000677"/>
    </source>
</evidence>
<dbReference type="OrthoDB" id="308440at2759"/>
<dbReference type="InterPro" id="IPR053283">
    <property type="entry name" value="TUNICAMYCIN_INDUCED_1"/>
</dbReference>
<organism evidence="15 16">
    <name type="scientific">Durio zibethinus</name>
    <name type="common">Durian</name>
    <dbReference type="NCBI Taxonomy" id="66656"/>
    <lineage>
        <taxon>Eukaryota</taxon>
        <taxon>Viridiplantae</taxon>
        <taxon>Streptophyta</taxon>
        <taxon>Embryophyta</taxon>
        <taxon>Tracheophyta</taxon>
        <taxon>Spermatophyta</taxon>
        <taxon>Magnoliopsida</taxon>
        <taxon>eudicotyledons</taxon>
        <taxon>Gunneridae</taxon>
        <taxon>Pentapetalae</taxon>
        <taxon>rosids</taxon>
        <taxon>malvids</taxon>
        <taxon>Malvales</taxon>
        <taxon>Malvaceae</taxon>
        <taxon>Helicteroideae</taxon>
        <taxon>Durio</taxon>
    </lineage>
</organism>
<dbReference type="InterPro" id="IPR036286">
    <property type="entry name" value="LexA/Signal_pep-like_sf"/>
</dbReference>
<evidence type="ECO:0000256" key="7">
    <source>
        <dbReference type="ARBA" id="ARBA00022640"/>
    </source>
</evidence>
<evidence type="ECO:0000313" key="16">
    <source>
        <dbReference type="RefSeq" id="XP_022772433.1"/>
    </source>
</evidence>
<dbReference type="AlphaFoldDB" id="A0A6P6B5H6"/>
<protein>
    <recommendedName>
        <fullName evidence="5">signal peptidase I</fullName>
        <ecNumber evidence="5">3.4.21.89</ecNumber>
    </recommendedName>
</protein>
<evidence type="ECO:0000256" key="13">
    <source>
        <dbReference type="SAM" id="MobiDB-lite"/>
    </source>
</evidence>
<dbReference type="GO" id="GO:0009534">
    <property type="term" value="C:chloroplast thylakoid"/>
    <property type="evidence" value="ECO:0007669"/>
    <property type="project" value="UniProtKB-ARBA"/>
</dbReference>
<dbReference type="GeneID" id="111315083"/>
<sequence length="891" mass="99988">MAIRVTFTYSSYFAQNLASTAGVRLGSCSSRSIHECWLRSRFLSPNKNSDIDPSPPRTYHASAADLRHRRSNLYSSLAGEILKDGCNNPIIVGLISLMKSTAHGSCSSATTMGVSPFKAASIIPFLQGSKWLPCNEPAPVEPESSEVDRGGTSNDDRSLSLELDPKKFGTSSWISRLLNTCSEDAKAVFTAVTVSILFRSFLAEPRSIPSTSMYPTLDVGDRILAEKVSYFFRKPEVSDIVIFRAPPILQEKCCSSGDVFIKRIVAKAGDCVEVRDGKLLINGVAQDENFVLEPLAYEMEPVVVPEGCVFVLGDNRNNSFDSHDWGPLPIENIVGRSVFRYWPPSKVSDTIHDPYVGKNAVAVSWMDNQFIISICVYLPLMANFWPLITKRKLKNISKVGFPYELNRIENPSSKQGETGAWRQYLYWQILNRLKGQAIDFQQTCLRPVNLKMFSRLQLILNFMYNKILGKREGREKGERESKLLTHLILYDPVHTVEAPPPTSATMASLRFLLFLLFFLLSHISSLALNPLQSSHPQILQDVIEKIALKQKWELEGLNFSKLEVSKARFGAGKRYEFRIRFGKTHLLFKFPDQVPSLNKFTTGSGGDFLDFVNEINSSALLDSFKLEGPFELILAPNHQASLLLPLNISHTDLKRVLVGEGITVQVSQAQEISLFHTFNFGLPGNESDVKEKNSGYWPVRHSICMPFLPVHVLGSVSLVAYRTQNPHAHIEALFPSKDTIELLPEKCYGNRAYMKQSCPIDSISLRITKPQKVLRTFLGDNQNGVLGSLNVKTKVSPIICFQLELEKNIGKNESVRGMLPEWRTKPTVERVWFDVMARVEAEKLKPLTIKKVRPFVGVDTVSWSNLLSNISFTKFPSLLVPSEALTLDVKW</sequence>
<comment type="catalytic activity">
    <reaction evidence="1">
        <text>Cleavage of hydrophobic, N-terminal signal or leader sequences from secreted and periplasmic proteins.</text>
        <dbReference type="EC" id="3.4.21.89"/>
    </reaction>
</comment>